<accession>A0ABS8TQS8</accession>
<dbReference type="Proteomes" id="UP000823775">
    <property type="component" value="Unassembled WGS sequence"/>
</dbReference>
<evidence type="ECO:0000313" key="1">
    <source>
        <dbReference type="EMBL" id="MCD7473543.1"/>
    </source>
</evidence>
<gene>
    <name evidence="1" type="ORF">HAX54_015453</name>
</gene>
<evidence type="ECO:0000313" key="2">
    <source>
        <dbReference type="Proteomes" id="UP000823775"/>
    </source>
</evidence>
<name>A0ABS8TQS8_DATST</name>
<reference evidence="1 2" key="1">
    <citation type="journal article" date="2021" name="BMC Genomics">
        <title>Datura genome reveals duplications of psychoactive alkaloid biosynthetic genes and high mutation rate following tissue culture.</title>
        <authorList>
            <person name="Rajewski A."/>
            <person name="Carter-House D."/>
            <person name="Stajich J."/>
            <person name="Litt A."/>
        </authorList>
    </citation>
    <scope>NUCLEOTIDE SEQUENCE [LARGE SCALE GENOMIC DNA]</scope>
    <source>
        <strain evidence="1">AR-01</strain>
    </source>
</reference>
<comment type="caution">
    <text evidence="1">The sequence shown here is derived from an EMBL/GenBank/DDBJ whole genome shotgun (WGS) entry which is preliminary data.</text>
</comment>
<protein>
    <submittedName>
        <fullName evidence="1">Uncharacterized protein</fullName>
    </submittedName>
</protein>
<keyword evidence="2" id="KW-1185">Reference proteome</keyword>
<proteinExistence type="predicted"/>
<organism evidence="1 2">
    <name type="scientific">Datura stramonium</name>
    <name type="common">Jimsonweed</name>
    <name type="synonym">Common thornapple</name>
    <dbReference type="NCBI Taxonomy" id="4076"/>
    <lineage>
        <taxon>Eukaryota</taxon>
        <taxon>Viridiplantae</taxon>
        <taxon>Streptophyta</taxon>
        <taxon>Embryophyta</taxon>
        <taxon>Tracheophyta</taxon>
        <taxon>Spermatophyta</taxon>
        <taxon>Magnoliopsida</taxon>
        <taxon>eudicotyledons</taxon>
        <taxon>Gunneridae</taxon>
        <taxon>Pentapetalae</taxon>
        <taxon>asterids</taxon>
        <taxon>lamiids</taxon>
        <taxon>Solanales</taxon>
        <taxon>Solanaceae</taxon>
        <taxon>Solanoideae</taxon>
        <taxon>Datureae</taxon>
        <taxon>Datura</taxon>
    </lineage>
</organism>
<sequence length="83" mass="9360">MLESVISHCRLLERLVLEISELLDIIEINAPMLRSFDFKGYISSLCLKNVPLLAKASLIEYLKIEILNNLRVSNGVDTGIQES</sequence>
<dbReference type="EMBL" id="JACEIK010001987">
    <property type="protein sequence ID" value="MCD7473543.1"/>
    <property type="molecule type" value="Genomic_DNA"/>
</dbReference>